<gene>
    <name evidence="3" type="ORF">ACEWY4_002167</name>
</gene>
<dbReference type="EMBL" id="JBHFQA010000002">
    <property type="protein sequence ID" value="KAL2102999.1"/>
    <property type="molecule type" value="Genomic_DNA"/>
</dbReference>
<keyword evidence="2" id="KW-1133">Transmembrane helix</keyword>
<organism evidence="3 4">
    <name type="scientific">Coilia grayii</name>
    <name type="common">Gray's grenadier anchovy</name>
    <dbReference type="NCBI Taxonomy" id="363190"/>
    <lineage>
        <taxon>Eukaryota</taxon>
        <taxon>Metazoa</taxon>
        <taxon>Chordata</taxon>
        <taxon>Craniata</taxon>
        <taxon>Vertebrata</taxon>
        <taxon>Euteleostomi</taxon>
        <taxon>Actinopterygii</taxon>
        <taxon>Neopterygii</taxon>
        <taxon>Teleostei</taxon>
        <taxon>Clupei</taxon>
        <taxon>Clupeiformes</taxon>
        <taxon>Clupeoidei</taxon>
        <taxon>Engraulidae</taxon>
        <taxon>Coilinae</taxon>
        <taxon>Coilia</taxon>
    </lineage>
</organism>
<accession>A0ABD1KV11</accession>
<evidence type="ECO:0000256" key="1">
    <source>
        <dbReference type="SAM" id="MobiDB-lite"/>
    </source>
</evidence>
<evidence type="ECO:0000256" key="2">
    <source>
        <dbReference type="SAM" id="Phobius"/>
    </source>
</evidence>
<reference evidence="3 4" key="1">
    <citation type="submission" date="2024-09" db="EMBL/GenBank/DDBJ databases">
        <title>A chromosome-level genome assembly of Gray's grenadier anchovy, Coilia grayii.</title>
        <authorList>
            <person name="Fu Z."/>
        </authorList>
    </citation>
    <scope>NUCLEOTIDE SEQUENCE [LARGE SCALE GENOMIC DNA]</scope>
    <source>
        <strain evidence="3">G4</strain>
        <tissue evidence="3">Muscle</tissue>
    </source>
</reference>
<dbReference type="AlphaFoldDB" id="A0ABD1KV11"/>
<dbReference type="Proteomes" id="UP001591681">
    <property type="component" value="Unassembled WGS sequence"/>
</dbReference>
<feature type="region of interest" description="Disordered" evidence="1">
    <location>
        <begin position="1"/>
        <end position="31"/>
    </location>
</feature>
<keyword evidence="2" id="KW-0472">Membrane</keyword>
<name>A0ABD1KV11_9TELE</name>
<evidence type="ECO:0000313" key="3">
    <source>
        <dbReference type="EMBL" id="KAL2102999.1"/>
    </source>
</evidence>
<sequence length="158" mass="17562">MVEQTRDSPKPAPLQAGPVEVGDGTPSEGTTREARVIGRHLAQIGDELNGRWARRLPNQWLRRLPNQWLHQLPPPQDWRTNIFIRAGIFRQVFVAEGRRVGDVFALGKLWLNPLVYNLPAWVSSLSPAGLNWTTAVLVSTALLATAAVCIALWELGKD</sequence>
<evidence type="ECO:0000313" key="4">
    <source>
        <dbReference type="Proteomes" id="UP001591681"/>
    </source>
</evidence>
<proteinExistence type="predicted"/>
<keyword evidence="2" id="KW-0812">Transmembrane</keyword>
<comment type="caution">
    <text evidence="3">The sequence shown here is derived from an EMBL/GenBank/DDBJ whole genome shotgun (WGS) entry which is preliminary data.</text>
</comment>
<protein>
    <submittedName>
        <fullName evidence="3">Uncharacterized protein</fullName>
    </submittedName>
</protein>
<keyword evidence="4" id="KW-1185">Reference proteome</keyword>
<feature type="transmembrane region" description="Helical" evidence="2">
    <location>
        <begin position="132"/>
        <end position="153"/>
    </location>
</feature>